<dbReference type="EMBL" id="SPDV01000046">
    <property type="protein sequence ID" value="TFI56919.1"/>
    <property type="molecule type" value="Genomic_DNA"/>
</dbReference>
<gene>
    <name evidence="4" type="ORF">E2493_17795</name>
</gene>
<feature type="domain" description="KAP NTPase" evidence="3">
    <location>
        <begin position="239"/>
        <end position="643"/>
    </location>
</feature>
<dbReference type="InterPro" id="IPR011646">
    <property type="entry name" value="KAP_P-loop"/>
</dbReference>
<feature type="transmembrane region" description="Helical" evidence="2">
    <location>
        <begin position="307"/>
        <end position="324"/>
    </location>
</feature>
<comment type="caution">
    <text evidence="4">The sequence shown here is derived from an EMBL/GenBank/DDBJ whole genome shotgun (WGS) entry which is preliminary data.</text>
</comment>
<dbReference type="Proteomes" id="UP000298213">
    <property type="component" value="Unassembled WGS sequence"/>
</dbReference>
<accession>A0A4Y8ZQ09</accession>
<name>A0A4Y8ZQ09_9SPHN</name>
<organism evidence="4 5">
    <name type="scientific">Sphingomonas parva</name>
    <dbReference type="NCBI Taxonomy" id="2555898"/>
    <lineage>
        <taxon>Bacteria</taxon>
        <taxon>Pseudomonadati</taxon>
        <taxon>Pseudomonadota</taxon>
        <taxon>Alphaproteobacteria</taxon>
        <taxon>Sphingomonadales</taxon>
        <taxon>Sphingomonadaceae</taxon>
        <taxon>Sphingomonas</taxon>
    </lineage>
</organism>
<dbReference type="OrthoDB" id="88903at2"/>
<dbReference type="InterPro" id="IPR027417">
    <property type="entry name" value="P-loop_NTPase"/>
</dbReference>
<evidence type="ECO:0000256" key="1">
    <source>
        <dbReference type="SAM" id="MobiDB-lite"/>
    </source>
</evidence>
<dbReference type="PANTHER" id="PTHR22674:SF6">
    <property type="entry name" value="NTPASE KAP FAMILY P-LOOP DOMAIN-CONTAINING PROTEIN 1"/>
    <property type="match status" value="1"/>
</dbReference>
<dbReference type="InterPro" id="IPR052754">
    <property type="entry name" value="NTPase_KAP_P-loop"/>
</dbReference>
<evidence type="ECO:0000259" key="3">
    <source>
        <dbReference type="Pfam" id="PF07693"/>
    </source>
</evidence>
<feature type="transmembrane region" description="Helical" evidence="2">
    <location>
        <begin position="345"/>
        <end position="365"/>
    </location>
</feature>
<feature type="region of interest" description="Disordered" evidence="1">
    <location>
        <begin position="198"/>
        <end position="230"/>
    </location>
</feature>
<keyword evidence="2" id="KW-0472">Membrane</keyword>
<keyword evidence="2" id="KW-0812">Transmembrane</keyword>
<dbReference type="SUPFAM" id="SSF52540">
    <property type="entry name" value="P-loop containing nucleoside triphosphate hydrolases"/>
    <property type="match status" value="1"/>
</dbReference>
<keyword evidence="5" id="KW-1185">Reference proteome</keyword>
<feature type="compositionally biased region" description="Low complexity" evidence="1">
    <location>
        <begin position="16"/>
        <end position="25"/>
    </location>
</feature>
<keyword evidence="2" id="KW-1133">Transmembrane helix</keyword>
<dbReference type="AlphaFoldDB" id="A0A4Y8ZQ09"/>
<evidence type="ECO:0000256" key="2">
    <source>
        <dbReference type="SAM" id="Phobius"/>
    </source>
</evidence>
<evidence type="ECO:0000313" key="4">
    <source>
        <dbReference type="EMBL" id="TFI56919.1"/>
    </source>
</evidence>
<dbReference type="Pfam" id="PF07693">
    <property type="entry name" value="KAP_NTPase"/>
    <property type="match status" value="1"/>
</dbReference>
<reference evidence="4 5" key="1">
    <citation type="submission" date="2019-03" db="EMBL/GenBank/DDBJ databases">
        <title>Genome sequence of Sphingomonas sp. 17J27-24.</title>
        <authorList>
            <person name="Kim M."/>
            <person name="Maeng S."/>
            <person name="Sathiyaraj S."/>
        </authorList>
    </citation>
    <scope>NUCLEOTIDE SEQUENCE [LARGE SCALE GENOMIC DNA]</scope>
    <source>
        <strain evidence="4 5">17J27-24</strain>
    </source>
</reference>
<dbReference type="PANTHER" id="PTHR22674">
    <property type="entry name" value="NTPASE, KAP FAMILY P-LOOP DOMAIN-CONTAINING 1"/>
    <property type="match status" value="1"/>
</dbReference>
<feature type="compositionally biased region" description="Basic and acidic residues" evidence="1">
    <location>
        <begin position="1"/>
        <end position="15"/>
    </location>
</feature>
<protein>
    <recommendedName>
        <fullName evidence="3">KAP NTPase domain-containing protein</fullName>
    </recommendedName>
</protein>
<evidence type="ECO:0000313" key="5">
    <source>
        <dbReference type="Proteomes" id="UP000298213"/>
    </source>
</evidence>
<feature type="compositionally biased region" description="Basic and acidic residues" evidence="1">
    <location>
        <begin position="214"/>
        <end position="230"/>
    </location>
</feature>
<proteinExistence type="predicted"/>
<sequence length="738" mass="79722">MSHRGRIADRGRCGPEEAPVEQPQPVALEDPHSAAAGLLHDMLGESGAVASAELIGLFGQAVRDLWTASERPGPVTSVGLLLAMVSRGAALSGGDAEQQALIAVSVALRRNPAAHEQLRAALGASEEAAIKAEPPPGLLRLSRPLARSLYAALDRAGTEATGTATEVRVTHLLAGFPPEGSLAARILEEHGLAPEALAPAAAGPPTGGEEEPASDPHNERVSTHADEPADVDELGRRAFADILADRIREARESSLGPDPSAFIVHLHGPWGSGKTSVLNFVERNLCAGPEPWIVVKFNAWRDQRLQPPWWTLITTIYAGAAAKLTPWPRLLLRLRWLRWRLRADYLPVIAVAFGAALMLLLWLRLAVHTGGSGTGTAPGGTSGASVIDMLLKYATPILTLLGGLWMGSRTLALGSRRAAQTYAELKDDPYKPITRLFNRLVRRIGRPVVVFIDDLDRCDSKYVVELLEGIQTLMRSAPVTYVVAADRKWICSSFEQRYAGFSPPIGECGRPLGYLFLDKVFQISAASPQIPADVQSSYWARLLSPARVDLEARAEDRRRKEAEAERAVAGLTRSEDLQARVRAAEESGDEVMIQAMRAATAKRIASPDAALHTQHRLQAFAALLEPNPRSMKRLVNAYAMHQATLLLAGQAIGAGPLARWTILEMRWPLLADFLAQRPDCLDDLARPLHEGDLPQVPPGLRPLFGDELLAEVIGDADDEDRLTGAALRTILGAVQGDR</sequence>
<feature type="region of interest" description="Disordered" evidence="1">
    <location>
        <begin position="1"/>
        <end position="25"/>
    </location>
</feature>